<reference evidence="2" key="1">
    <citation type="journal article" date="2015" name="Nature">
        <title>Complex archaea that bridge the gap between prokaryotes and eukaryotes.</title>
        <authorList>
            <person name="Spang A."/>
            <person name="Saw J.H."/>
            <person name="Jorgensen S.L."/>
            <person name="Zaremba-Niedzwiedzka K."/>
            <person name="Martijn J."/>
            <person name="Lind A.E."/>
            <person name="van Eijk R."/>
            <person name="Schleper C."/>
            <person name="Guy L."/>
            <person name="Ettema T.J."/>
        </authorList>
    </citation>
    <scope>NUCLEOTIDE SEQUENCE</scope>
</reference>
<evidence type="ECO:0000313" key="2">
    <source>
        <dbReference type="EMBL" id="KKK62500.1"/>
    </source>
</evidence>
<accession>A0A0F8XMW3</accession>
<proteinExistence type="predicted"/>
<dbReference type="Pfam" id="PF13751">
    <property type="entry name" value="DDE_Tnp_1_6"/>
    <property type="match status" value="1"/>
</dbReference>
<feature type="non-terminal residue" evidence="2">
    <location>
        <position position="1"/>
    </location>
</feature>
<evidence type="ECO:0000259" key="1">
    <source>
        <dbReference type="Pfam" id="PF13751"/>
    </source>
</evidence>
<comment type="caution">
    <text evidence="2">The sequence shown here is derived from an EMBL/GenBank/DDBJ whole genome shotgun (WGS) entry which is preliminary data.</text>
</comment>
<dbReference type="InterPro" id="IPR025668">
    <property type="entry name" value="Tnp_DDE_dom"/>
</dbReference>
<protein>
    <recommendedName>
        <fullName evidence="1">Transposase DDE domain-containing protein</fullName>
    </recommendedName>
</protein>
<dbReference type="AlphaFoldDB" id="A0A0F8XMW3"/>
<sequence length="72" mass="7918">ILDTPEGKALAKQRQAVERAFSRLKGQRSLNSITTRGLRKVTLHCYLSLVAMQAASADRCIAESPSLFGEQE</sequence>
<gene>
    <name evidence="2" type="ORF">LCGC14_3003740</name>
</gene>
<feature type="domain" description="Transposase DDE" evidence="1">
    <location>
        <begin position="3"/>
        <end position="52"/>
    </location>
</feature>
<name>A0A0F8XMW3_9ZZZZ</name>
<organism evidence="2">
    <name type="scientific">marine sediment metagenome</name>
    <dbReference type="NCBI Taxonomy" id="412755"/>
    <lineage>
        <taxon>unclassified sequences</taxon>
        <taxon>metagenomes</taxon>
        <taxon>ecological metagenomes</taxon>
    </lineage>
</organism>
<dbReference type="EMBL" id="LAZR01061964">
    <property type="protein sequence ID" value="KKK62500.1"/>
    <property type="molecule type" value="Genomic_DNA"/>
</dbReference>